<dbReference type="InParanoid" id="A0A194XEL5"/>
<dbReference type="Pfam" id="PF06985">
    <property type="entry name" value="HET"/>
    <property type="match status" value="1"/>
</dbReference>
<dbReference type="Proteomes" id="UP000070700">
    <property type="component" value="Unassembled WGS sequence"/>
</dbReference>
<reference evidence="2 3" key="1">
    <citation type="submission" date="2015-10" db="EMBL/GenBank/DDBJ databases">
        <title>Full genome of DAOMC 229536 Phialocephala scopiformis, a fungal endophyte of spruce producing the potent anti-insectan compound rugulosin.</title>
        <authorList>
            <consortium name="DOE Joint Genome Institute"/>
            <person name="Walker A.K."/>
            <person name="Frasz S.L."/>
            <person name="Seifert K.A."/>
            <person name="Miller J.D."/>
            <person name="Mondo S.J."/>
            <person name="Labutti K."/>
            <person name="Lipzen A."/>
            <person name="Dockter R."/>
            <person name="Kennedy M."/>
            <person name="Grigoriev I.V."/>
            <person name="Spatafora J.W."/>
        </authorList>
    </citation>
    <scope>NUCLEOTIDE SEQUENCE [LARGE SCALE GENOMIC DNA]</scope>
    <source>
        <strain evidence="2 3">CBS 120377</strain>
    </source>
</reference>
<proteinExistence type="predicted"/>
<sequence>MHRARKVLSRLGVSRSNEIETLPPPPPPSALDFAKRQALGAPTEDHLAELQSWYTNCQRDETYYDWTLEHEVLNEEQLAKEITDLVPSTEKDLKNGYCGPCNDFPSKWSQIVHLHHQGSKNNVIAHMIGLRELEAACRAGCRLCRLFMQHICPSKLDQSRKVEKRLGLLGKSTALFLTHPPNKIGTLYLCHSTGPSHQLLEGLIVFPFDGSNKFSPSLQLSDWSPVSSIVRARQWLAACSQEHPRRQAQKTGQLPARLLYIRKPPAAIDQPIVQLVETKDLEISAPYAALSHCWGRLDFVKLTSETLDSFKTGIPFDILTKTFQEAIQVTLNLGLQYLWIDSLCIIQDSVHDWEREASLMSSVYGHSHVTIAASSAKDGSEGLFLRPPDFIGGALMGSSTEDVPTYAVAYEKLYAQGITSTHLSSRAWTLQERLLSHRTLYFGEGDVFWECWTKYSCEFFPDGMQEPLLGAYDPGVRPNAMRDSWREIIVPYSSCKMTKGSDKLVALAGVAREAQRECGDTYVAGLWRTGMEEMLCWRRLSSERPQNEEYRAPSWSWASVDGGVEYYPRAPDQELQLLSKVHHVSVTPLGPDPFGQLKDGILTISCPGALSGVWYRHSFKGNVQIQLPQKELFMKVDSDVNFTVYGVLRVILLPMVKLVTRKEDRKFQARDYYQGLVLQPTLKKKGEYRRIGSFSNLDLISFAPDGSQFKERHALEEHGPKMAGERCAEIRINPETGEEEYLFNIV</sequence>
<dbReference type="InterPro" id="IPR010730">
    <property type="entry name" value="HET"/>
</dbReference>
<feature type="domain" description="Heterokaryon incompatibility" evidence="1">
    <location>
        <begin position="287"/>
        <end position="432"/>
    </location>
</feature>
<evidence type="ECO:0000313" key="2">
    <source>
        <dbReference type="EMBL" id="KUJ18197.1"/>
    </source>
</evidence>
<dbReference type="PANTHER" id="PTHR33112:SF8">
    <property type="entry name" value="HETEROKARYON INCOMPATIBILITY DOMAIN-CONTAINING PROTEIN"/>
    <property type="match status" value="1"/>
</dbReference>
<name>A0A194XEL5_MOLSC</name>
<keyword evidence="3" id="KW-1185">Reference proteome</keyword>
<dbReference type="GeneID" id="28828095"/>
<dbReference type="EMBL" id="KQ947413">
    <property type="protein sequence ID" value="KUJ18197.1"/>
    <property type="molecule type" value="Genomic_DNA"/>
</dbReference>
<dbReference type="AlphaFoldDB" id="A0A194XEL5"/>
<protein>
    <submittedName>
        <fullName evidence="2">HET-domain-containing protein</fullName>
    </submittedName>
</protein>
<accession>A0A194XEL5</accession>
<dbReference type="KEGG" id="psco:LY89DRAFT_717795"/>
<dbReference type="RefSeq" id="XP_018072552.1">
    <property type="nucleotide sequence ID" value="XM_018218369.1"/>
</dbReference>
<evidence type="ECO:0000259" key="1">
    <source>
        <dbReference type="Pfam" id="PF06985"/>
    </source>
</evidence>
<evidence type="ECO:0000313" key="3">
    <source>
        <dbReference type="Proteomes" id="UP000070700"/>
    </source>
</evidence>
<dbReference type="PANTHER" id="PTHR33112">
    <property type="entry name" value="DOMAIN PROTEIN, PUTATIVE-RELATED"/>
    <property type="match status" value="1"/>
</dbReference>
<dbReference type="OrthoDB" id="3486565at2759"/>
<organism evidence="2 3">
    <name type="scientific">Mollisia scopiformis</name>
    <name type="common">Conifer needle endophyte fungus</name>
    <name type="synonym">Phialocephala scopiformis</name>
    <dbReference type="NCBI Taxonomy" id="149040"/>
    <lineage>
        <taxon>Eukaryota</taxon>
        <taxon>Fungi</taxon>
        <taxon>Dikarya</taxon>
        <taxon>Ascomycota</taxon>
        <taxon>Pezizomycotina</taxon>
        <taxon>Leotiomycetes</taxon>
        <taxon>Helotiales</taxon>
        <taxon>Mollisiaceae</taxon>
        <taxon>Mollisia</taxon>
    </lineage>
</organism>
<gene>
    <name evidence="2" type="ORF">LY89DRAFT_717795</name>
</gene>